<comment type="caution">
    <text evidence="1">The sequence shown here is derived from an EMBL/GenBank/DDBJ whole genome shotgun (WGS) entry which is preliminary data.</text>
</comment>
<dbReference type="OrthoDB" id="2481874at2759"/>
<reference evidence="1" key="1">
    <citation type="submission" date="2021-06" db="EMBL/GenBank/DDBJ databases">
        <authorList>
            <person name="Kallberg Y."/>
            <person name="Tangrot J."/>
            <person name="Rosling A."/>
        </authorList>
    </citation>
    <scope>NUCLEOTIDE SEQUENCE</scope>
    <source>
        <strain evidence="1">MA453B</strain>
    </source>
</reference>
<protein>
    <submittedName>
        <fullName evidence="1">3412_t:CDS:1</fullName>
    </submittedName>
</protein>
<dbReference type="EMBL" id="CAJVPY010004505">
    <property type="protein sequence ID" value="CAG8621258.1"/>
    <property type="molecule type" value="Genomic_DNA"/>
</dbReference>
<keyword evidence="2" id="KW-1185">Reference proteome</keyword>
<sequence length="56" mass="6500">SYISQSDSKEPSSFFDSYAYIYSEDEFANKQESDKEPDYCDKNNDDIIKINALFPS</sequence>
<proteinExistence type="predicted"/>
<name>A0A9N9GRY4_9GLOM</name>
<accession>A0A9N9GRY4</accession>
<evidence type="ECO:0000313" key="2">
    <source>
        <dbReference type="Proteomes" id="UP000789405"/>
    </source>
</evidence>
<organism evidence="1 2">
    <name type="scientific">Dentiscutata erythropus</name>
    <dbReference type="NCBI Taxonomy" id="1348616"/>
    <lineage>
        <taxon>Eukaryota</taxon>
        <taxon>Fungi</taxon>
        <taxon>Fungi incertae sedis</taxon>
        <taxon>Mucoromycota</taxon>
        <taxon>Glomeromycotina</taxon>
        <taxon>Glomeromycetes</taxon>
        <taxon>Diversisporales</taxon>
        <taxon>Gigasporaceae</taxon>
        <taxon>Dentiscutata</taxon>
    </lineage>
</organism>
<feature type="non-terminal residue" evidence="1">
    <location>
        <position position="56"/>
    </location>
</feature>
<dbReference type="Proteomes" id="UP000789405">
    <property type="component" value="Unassembled WGS sequence"/>
</dbReference>
<dbReference type="AlphaFoldDB" id="A0A9N9GRY4"/>
<evidence type="ECO:0000313" key="1">
    <source>
        <dbReference type="EMBL" id="CAG8621258.1"/>
    </source>
</evidence>
<gene>
    <name evidence="1" type="ORF">DERYTH_LOCUS8649</name>
</gene>